<dbReference type="RefSeq" id="WP_209705588.1">
    <property type="nucleotide sequence ID" value="NZ_JAFIDA010000001.1"/>
</dbReference>
<proteinExistence type="predicted"/>
<gene>
    <name evidence="3" type="ORF">JOF28_001958</name>
</gene>
<feature type="region of interest" description="Disordered" evidence="1">
    <location>
        <begin position="55"/>
        <end position="98"/>
    </location>
</feature>
<dbReference type="AlphaFoldDB" id="A0A940PZ03"/>
<evidence type="ECO:0000313" key="4">
    <source>
        <dbReference type="Proteomes" id="UP000675163"/>
    </source>
</evidence>
<dbReference type="GO" id="GO:0004519">
    <property type="term" value="F:endonuclease activity"/>
    <property type="evidence" value="ECO:0007669"/>
    <property type="project" value="InterPro"/>
</dbReference>
<dbReference type="Proteomes" id="UP000675163">
    <property type="component" value="Unassembled WGS sequence"/>
</dbReference>
<dbReference type="EMBL" id="JAFIDA010000001">
    <property type="protein sequence ID" value="MBP1326726.1"/>
    <property type="molecule type" value="Genomic_DNA"/>
</dbReference>
<dbReference type="GO" id="GO:0003676">
    <property type="term" value="F:nucleic acid binding"/>
    <property type="evidence" value="ECO:0007669"/>
    <property type="project" value="InterPro"/>
</dbReference>
<organism evidence="3 4">
    <name type="scientific">Leucobacter exalbidus</name>
    <dbReference type="NCBI Taxonomy" id="662960"/>
    <lineage>
        <taxon>Bacteria</taxon>
        <taxon>Bacillati</taxon>
        <taxon>Actinomycetota</taxon>
        <taxon>Actinomycetes</taxon>
        <taxon>Micrococcales</taxon>
        <taxon>Microbacteriaceae</taxon>
        <taxon>Leucobacter</taxon>
    </lineage>
</organism>
<reference evidence="3" key="1">
    <citation type="submission" date="2021-02" db="EMBL/GenBank/DDBJ databases">
        <title>Sequencing the genomes of 1000 actinobacteria strains.</title>
        <authorList>
            <person name="Klenk H.-P."/>
        </authorList>
    </citation>
    <scope>NUCLEOTIDE SEQUENCE</scope>
    <source>
        <strain evidence="3">DSM 22850</strain>
    </source>
</reference>
<evidence type="ECO:0000313" key="3">
    <source>
        <dbReference type="EMBL" id="MBP1326726.1"/>
    </source>
</evidence>
<feature type="domain" description="HNH" evidence="2">
    <location>
        <begin position="29"/>
        <end position="72"/>
    </location>
</feature>
<dbReference type="GO" id="GO:0008270">
    <property type="term" value="F:zinc ion binding"/>
    <property type="evidence" value="ECO:0007669"/>
    <property type="project" value="InterPro"/>
</dbReference>
<sequence length="98" mass="10698">MSRHHRAQKWSTHSPKLRKLIEPQLPLPCVECRRPVMPGAKFDVAHIQGAEHGGAPALGNVGPAHPQCNRSAGGKRGAQITNQGRRAATNRSKGIRNW</sequence>
<comment type="caution">
    <text evidence="3">The sequence shown here is derived from an EMBL/GenBank/DDBJ whole genome shotgun (WGS) entry which is preliminary data.</text>
</comment>
<evidence type="ECO:0000259" key="2">
    <source>
        <dbReference type="Pfam" id="PF01844"/>
    </source>
</evidence>
<protein>
    <recommendedName>
        <fullName evidence="2">HNH domain-containing protein</fullName>
    </recommendedName>
</protein>
<accession>A0A940PZ03</accession>
<dbReference type="InterPro" id="IPR002711">
    <property type="entry name" value="HNH"/>
</dbReference>
<keyword evidence="4" id="KW-1185">Reference proteome</keyword>
<dbReference type="Pfam" id="PF01844">
    <property type="entry name" value="HNH"/>
    <property type="match status" value="1"/>
</dbReference>
<feature type="compositionally biased region" description="Polar residues" evidence="1">
    <location>
        <begin position="79"/>
        <end position="92"/>
    </location>
</feature>
<dbReference type="Gene3D" id="1.10.30.50">
    <property type="match status" value="1"/>
</dbReference>
<name>A0A940PZ03_9MICO</name>
<evidence type="ECO:0000256" key="1">
    <source>
        <dbReference type="SAM" id="MobiDB-lite"/>
    </source>
</evidence>